<evidence type="ECO:0000256" key="2">
    <source>
        <dbReference type="ARBA" id="ARBA00022670"/>
    </source>
</evidence>
<dbReference type="SUPFAM" id="SSF54001">
    <property type="entry name" value="Cysteine proteinases"/>
    <property type="match status" value="1"/>
</dbReference>
<dbReference type="GO" id="GO:0006508">
    <property type="term" value="P:proteolysis"/>
    <property type="evidence" value="ECO:0007669"/>
    <property type="project" value="UniProtKB-KW"/>
</dbReference>
<dbReference type="Gene3D" id="3.90.1720.10">
    <property type="entry name" value="endopeptidase domain like (from Nostoc punctiforme)"/>
    <property type="match status" value="1"/>
</dbReference>
<accession>A0A5C7W1M1</accession>
<evidence type="ECO:0000256" key="4">
    <source>
        <dbReference type="ARBA" id="ARBA00022807"/>
    </source>
</evidence>
<dbReference type="InterPro" id="IPR000064">
    <property type="entry name" value="NLP_P60_dom"/>
</dbReference>
<evidence type="ECO:0000313" key="7">
    <source>
        <dbReference type="EMBL" id="TXI31300.1"/>
    </source>
</evidence>
<evidence type="ECO:0000256" key="1">
    <source>
        <dbReference type="ARBA" id="ARBA00007074"/>
    </source>
</evidence>
<keyword evidence="2" id="KW-0645">Protease</keyword>
<feature type="region of interest" description="Disordered" evidence="5">
    <location>
        <begin position="13"/>
        <end position="33"/>
    </location>
</feature>
<name>A0A5C7W1M1_AQUAC</name>
<feature type="region of interest" description="Disordered" evidence="5">
    <location>
        <begin position="142"/>
        <end position="163"/>
    </location>
</feature>
<proteinExistence type="inferred from homology"/>
<comment type="caution">
    <text evidence="7">The sequence shown here is derived from an EMBL/GenBank/DDBJ whole genome shotgun (WGS) entry which is preliminary data.</text>
</comment>
<dbReference type="GO" id="GO:0008234">
    <property type="term" value="F:cysteine-type peptidase activity"/>
    <property type="evidence" value="ECO:0007669"/>
    <property type="project" value="UniProtKB-KW"/>
</dbReference>
<sequence>MSTGLLEQRANYPDSQYDYGYGGSGSSDSENDGRKDIDCSHLLHLMLKDAGYSIPYRTTSQLNIDTTHFDTVALANVQPGDIALWSGNGLGHTGVVETIGINRDRGEFFGSQDSTGPKSARFGVGAPFWPMPTKYLRPKPEFRAGAQTTPPSPTPTTAPTVDKSKLTINPTINLQYPIRNANGQQYSEAEELFALLEKESSGHYLLGNHNFWHGGIHFSEKSVPHCKVDQPIRCIADGEVIAYRLNRRYLQSEFKGLAQSTNLQYSTSFCLVRHTYESPQRVPEKQEKPKVDWAGSRISLSCARYGRDIADVKLGESGNFEALMPTATELQILEVQDSVRSGYHFASAKIISGELIGTNRDGHPSTRATGETIWFAALDKNGNPVKDKNNHEIFKILSQAPAEKKKPAPAKPDRNKLNFYSLYMHLLPFEAFQETESAFKRQVKVKAQDLNVRSSGNLTSEPLGLISVGSLLEILTTEPAHRKTPEDTTVYELAQAKIVSGSVRKAGKQTAEIGTTIWLALSMTEENKPTKSFVDEVPKHTLTRPRYWKGKVIARAKSRITAFQNPDDEESKRIGLIAENSTLEYHTDSLKKVVRAGQEKTMAKCSIASGGLWDRQLCPAFVWVCIDETLLELRADSPTEFDKVVSVSIPIKTGDPISYFGLYETPASINGGKNSHHQMHFEIFTDDKNLDKFLRNEAEIRDGKQYLLLPQGTEVHNKNILTSNQLFPSSTASRLTREHAVELNKCPIQKDEKGQEWYSVTLYDNAQTISGLVKKPNSSTPSSPEVITQHDWKKLGFRIVQENNPDADGFLDPEDMPEFFQELYREIDQLGDKNGKVTPTELQSALRDPALRERWSKLIAYHPTEWQAKSNEPKWRVLEDLLRENHEAIKKQSGNSNIQLINNLLNSTRELFRHEKERIDNLVFWNELEGATQVTLPKQVYHFHPVGFINNLQQNRSPRLEEARVRAFLRMLRVGEGTIDEDGYGRLFGGQSFIKDFNRDFSDHPRISITKYIRSADKEITSSAAGAYQVMGYNWDDDGQVKIRAKYQISDFSPRSQDRYCVLLIKLKRKALDDILSGRLREATSKCRKEWASLPDAGYNQPTVSWESVVSNYEKFLEEELSRKSDLAVEIGGLNDIIE</sequence>
<evidence type="ECO:0000259" key="6">
    <source>
        <dbReference type="PROSITE" id="PS51935"/>
    </source>
</evidence>
<feature type="domain" description="NlpC/P60" evidence="6">
    <location>
        <begin position="1"/>
        <end position="140"/>
    </location>
</feature>
<dbReference type="CDD" id="cd00736">
    <property type="entry name" value="lambda_lys-like"/>
    <property type="match status" value="1"/>
</dbReference>
<keyword evidence="4" id="KW-0788">Thiol protease</keyword>
<dbReference type="Proteomes" id="UP000321110">
    <property type="component" value="Unassembled WGS sequence"/>
</dbReference>
<protein>
    <recommendedName>
        <fullName evidence="6">NlpC/P60 domain-containing protein</fullName>
    </recommendedName>
</protein>
<evidence type="ECO:0000256" key="3">
    <source>
        <dbReference type="ARBA" id="ARBA00022801"/>
    </source>
</evidence>
<dbReference type="PROSITE" id="PS51935">
    <property type="entry name" value="NLPC_P60"/>
    <property type="match status" value="1"/>
</dbReference>
<organism evidence="7 8">
    <name type="scientific">Aquipseudomonas alcaligenes</name>
    <name type="common">Pseudomonas alcaligenes</name>
    <dbReference type="NCBI Taxonomy" id="43263"/>
    <lineage>
        <taxon>Bacteria</taxon>
        <taxon>Pseudomonadati</taxon>
        <taxon>Pseudomonadota</taxon>
        <taxon>Gammaproteobacteria</taxon>
        <taxon>Pseudomonadales</taxon>
        <taxon>Pseudomonadaceae</taxon>
        <taxon>Aquipseudomonas</taxon>
    </lineage>
</organism>
<keyword evidence="3" id="KW-0378">Hydrolase</keyword>
<evidence type="ECO:0000313" key="8">
    <source>
        <dbReference type="Proteomes" id="UP000321110"/>
    </source>
</evidence>
<reference evidence="7 8" key="1">
    <citation type="submission" date="2018-09" db="EMBL/GenBank/DDBJ databases">
        <title>Metagenome Assembled Genomes from an Advanced Water Purification Facility.</title>
        <authorList>
            <person name="Stamps B.W."/>
            <person name="Spear J.R."/>
        </authorList>
    </citation>
    <scope>NUCLEOTIDE SEQUENCE [LARGE SCALE GENOMIC DNA]</scope>
    <source>
        <strain evidence="7">Bin_52_1</strain>
    </source>
</reference>
<gene>
    <name evidence="7" type="ORF">E6Q69_11760</name>
</gene>
<comment type="similarity">
    <text evidence="1">Belongs to the peptidase C40 family.</text>
</comment>
<dbReference type="InterPro" id="IPR023346">
    <property type="entry name" value="Lysozyme-like_dom_sf"/>
</dbReference>
<dbReference type="AlphaFoldDB" id="A0A5C7W1M1"/>
<dbReference type="SUPFAM" id="SSF53955">
    <property type="entry name" value="Lysozyme-like"/>
    <property type="match status" value="1"/>
</dbReference>
<dbReference type="EMBL" id="SSFO01000193">
    <property type="protein sequence ID" value="TXI31300.1"/>
    <property type="molecule type" value="Genomic_DNA"/>
</dbReference>
<evidence type="ECO:0000256" key="5">
    <source>
        <dbReference type="SAM" id="MobiDB-lite"/>
    </source>
</evidence>
<dbReference type="InterPro" id="IPR038765">
    <property type="entry name" value="Papain-like_cys_pep_sf"/>
</dbReference>
<dbReference type="Gene3D" id="1.10.530.10">
    <property type="match status" value="1"/>
</dbReference>